<name>A0A0C9XA83_9AGAR</name>
<dbReference type="Proteomes" id="UP000054477">
    <property type="component" value="Unassembled WGS sequence"/>
</dbReference>
<reference evidence="2" key="2">
    <citation type="submission" date="2015-01" db="EMBL/GenBank/DDBJ databases">
        <title>Evolutionary Origins and Diversification of the Mycorrhizal Mutualists.</title>
        <authorList>
            <consortium name="DOE Joint Genome Institute"/>
            <consortium name="Mycorrhizal Genomics Consortium"/>
            <person name="Kohler A."/>
            <person name="Kuo A."/>
            <person name="Nagy L.G."/>
            <person name="Floudas D."/>
            <person name="Copeland A."/>
            <person name="Barry K.W."/>
            <person name="Cichocki N."/>
            <person name="Veneault-Fourrey C."/>
            <person name="LaButti K."/>
            <person name="Lindquist E.A."/>
            <person name="Lipzen A."/>
            <person name="Lundell T."/>
            <person name="Morin E."/>
            <person name="Murat C."/>
            <person name="Riley R."/>
            <person name="Ohm R."/>
            <person name="Sun H."/>
            <person name="Tunlid A."/>
            <person name="Henrissat B."/>
            <person name="Grigoriev I.V."/>
            <person name="Hibbett D.S."/>
            <person name="Martin F."/>
        </authorList>
    </citation>
    <scope>NUCLEOTIDE SEQUENCE [LARGE SCALE GENOMIC DNA]</scope>
    <source>
        <strain evidence="2">LaAM-08-1</strain>
    </source>
</reference>
<protein>
    <submittedName>
        <fullName evidence="1">Uncharacterized protein</fullName>
    </submittedName>
</protein>
<sequence>MKFVVQAEQLTQLTALNVSEENFLEPRVQADARRMVCAGGGCMLYSSMDIPCSAGFQSTLASDVVEIKRREI</sequence>
<accession>A0A0C9XA83</accession>
<keyword evidence="2" id="KW-1185">Reference proteome</keyword>
<reference evidence="1 2" key="1">
    <citation type="submission" date="2014-04" db="EMBL/GenBank/DDBJ databases">
        <authorList>
            <consortium name="DOE Joint Genome Institute"/>
            <person name="Kuo A."/>
            <person name="Kohler A."/>
            <person name="Nagy L.G."/>
            <person name="Floudas D."/>
            <person name="Copeland A."/>
            <person name="Barry K.W."/>
            <person name="Cichocki N."/>
            <person name="Veneault-Fourrey C."/>
            <person name="LaButti K."/>
            <person name="Lindquist E.A."/>
            <person name="Lipzen A."/>
            <person name="Lundell T."/>
            <person name="Morin E."/>
            <person name="Murat C."/>
            <person name="Sun H."/>
            <person name="Tunlid A."/>
            <person name="Henrissat B."/>
            <person name="Grigoriev I.V."/>
            <person name="Hibbett D.S."/>
            <person name="Martin F."/>
            <person name="Nordberg H.P."/>
            <person name="Cantor M.N."/>
            <person name="Hua S.X."/>
        </authorList>
    </citation>
    <scope>NUCLEOTIDE SEQUENCE [LARGE SCALE GENOMIC DNA]</scope>
    <source>
        <strain evidence="1 2">LaAM-08-1</strain>
    </source>
</reference>
<dbReference type="HOGENOM" id="CLU_2729149_0_0_1"/>
<feature type="non-terminal residue" evidence="1">
    <location>
        <position position="72"/>
    </location>
</feature>
<evidence type="ECO:0000313" key="1">
    <source>
        <dbReference type="EMBL" id="KIJ94586.1"/>
    </source>
</evidence>
<proteinExistence type="predicted"/>
<gene>
    <name evidence="1" type="ORF">K443DRAFT_683614</name>
</gene>
<dbReference type="EMBL" id="KN838786">
    <property type="protein sequence ID" value="KIJ94586.1"/>
    <property type="molecule type" value="Genomic_DNA"/>
</dbReference>
<organism evidence="1 2">
    <name type="scientific">Laccaria amethystina LaAM-08-1</name>
    <dbReference type="NCBI Taxonomy" id="1095629"/>
    <lineage>
        <taxon>Eukaryota</taxon>
        <taxon>Fungi</taxon>
        <taxon>Dikarya</taxon>
        <taxon>Basidiomycota</taxon>
        <taxon>Agaricomycotina</taxon>
        <taxon>Agaricomycetes</taxon>
        <taxon>Agaricomycetidae</taxon>
        <taxon>Agaricales</taxon>
        <taxon>Agaricineae</taxon>
        <taxon>Hydnangiaceae</taxon>
        <taxon>Laccaria</taxon>
    </lineage>
</organism>
<dbReference type="AlphaFoldDB" id="A0A0C9XA83"/>
<evidence type="ECO:0000313" key="2">
    <source>
        <dbReference type="Proteomes" id="UP000054477"/>
    </source>
</evidence>